<name>A0A1W1C5W0_9ZZZZ</name>
<dbReference type="PANTHER" id="PTHR42954:SF2">
    <property type="entry name" value="FE(2+) TRANSPORT PROTEIN A"/>
    <property type="match status" value="1"/>
</dbReference>
<evidence type="ECO:0000256" key="1">
    <source>
        <dbReference type="ARBA" id="ARBA00023004"/>
    </source>
</evidence>
<dbReference type="SMART" id="SM00899">
    <property type="entry name" value="FeoA"/>
    <property type="match status" value="1"/>
</dbReference>
<dbReference type="Pfam" id="PF04023">
    <property type="entry name" value="FeoA"/>
    <property type="match status" value="1"/>
</dbReference>
<dbReference type="PANTHER" id="PTHR42954">
    <property type="entry name" value="FE(2+) TRANSPORT PROTEIN A"/>
    <property type="match status" value="1"/>
</dbReference>
<dbReference type="AlphaFoldDB" id="A0A1W1C5W0"/>
<keyword evidence="1" id="KW-0408">Iron</keyword>
<protein>
    <submittedName>
        <fullName evidence="3">Ferrous iron transport protein A, putative</fullName>
    </submittedName>
</protein>
<accession>A0A1W1C5W0</accession>
<proteinExistence type="predicted"/>
<evidence type="ECO:0000259" key="2">
    <source>
        <dbReference type="SMART" id="SM00899"/>
    </source>
</evidence>
<dbReference type="Gene3D" id="2.30.30.90">
    <property type="match status" value="1"/>
</dbReference>
<evidence type="ECO:0000313" key="3">
    <source>
        <dbReference type="EMBL" id="SFV61145.1"/>
    </source>
</evidence>
<reference evidence="3" key="1">
    <citation type="submission" date="2016-10" db="EMBL/GenBank/DDBJ databases">
        <authorList>
            <person name="de Groot N.N."/>
        </authorList>
    </citation>
    <scope>NUCLEOTIDE SEQUENCE</scope>
</reference>
<dbReference type="SUPFAM" id="SSF50037">
    <property type="entry name" value="C-terminal domain of transcriptional repressors"/>
    <property type="match status" value="1"/>
</dbReference>
<gene>
    <name evidence="3" type="ORF">MNB_SV-6-933</name>
</gene>
<dbReference type="GO" id="GO:0046914">
    <property type="term" value="F:transition metal ion binding"/>
    <property type="evidence" value="ECO:0007669"/>
    <property type="project" value="InterPro"/>
</dbReference>
<feature type="domain" description="Ferrous iron transporter FeoA-like" evidence="2">
    <location>
        <begin position="1"/>
        <end position="73"/>
    </location>
</feature>
<dbReference type="EMBL" id="FPHC01000064">
    <property type="protein sequence ID" value="SFV61145.1"/>
    <property type="molecule type" value="Genomic_DNA"/>
</dbReference>
<dbReference type="InterPro" id="IPR038157">
    <property type="entry name" value="FeoA_core_dom"/>
</dbReference>
<sequence length="74" mass="8430">MLLSQLKKDMEAKIIKIDADKPLRDRFNSFGIIVGETIVLKRYSLAKQTLEIEVDGTLIVLRADEADKIEVEKI</sequence>
<dbReference type="InterPro" id="IPR007167">
    <property type="entry name" value="Fe-transptr_FeoA-like"/>
</dbReference>
<dbReference type="InterPro" id="IPR052713">
    <property type="entry name" value="FeoA"/>
</dbReference>
<organism evidence="3">
    <name type="scientific">hydrothermal vent metagenome</name>
    <dbReference type="NCBI Taxonomy" id="652676"/>
    <lineage>
        <taxon>unclassified sequences</taxon>
        <taxon>metagenomes</taxon>
        <taxon>ecological metagenomes</taxon>
    </lineage>
</organism>
<dbReference type="InterPro" id="IPR008988">
    <property type="entry name" value="Transcriptional_repressor_C"/>
</dbReference>